<dbReference type="EMBL" id="BQNB010018728">
    <property type="protein sequence ID" value="GJT77624.1"/>
    <property type="molecule type" value="Genomic_DNA"/>
</dbReference>
<feature type="region of interest" description="Disordered" evidence="1">
    <location>
        <begin position="74"/>
        <end position="122"/>
    </location>
</feature>
<protein>
    <submittedName>
        <fullName evidence="2">Uncharacterized protein</fullName>
    </submittedName>
</protein>
<organism evidence="2 3">
    <name type="scientific">Tanacetum coccineum</name>
    <dbReference type="NCBI Taxonomy" id="301880"/>
    <lineage>
        <taxon>Eukaryota</taxon>
        <taxon>Viridiplantae</taxon>
        <taxon>Streptophyta</taxon>
        <taxon>Embryophyta</taxon>
        <taxon>Tracheophyta</taxon>
        <taxon>Spermatophyta</taxon>
        <taxon>Magnoliopsida</taxon>
        <taxon>eudicotyledons</taxon>
        <taxon>Gunneridae</taxon>
        <taxon>Pentapetalae</taxon>
        <taxon>asterids</taxon>
        <taxon>campanulids</taxon>
        <taxon>Asterales</taxon>
        <taxon>Asteraceae</taxon>
        <taxon>Asteroideae</taxon>
        <taxon>Anthemideae</taxon>
        <taxon>Anthemidinae</taxon>
        <taxon>Tanacetum</taxon>
    </lineage>
</organism>
<feature type="region of interest" description="Disordered" evidence="1">
    <location>
        <begin position="1"/>
        <end position="30"/>
    </location>
</feature>
<reference evidence="2" key="2">
    <citation type="submission" date="2022-01" db="EMBL/GenBank/DDBJ databases">
        <authorList>
            <person name="Yamashiro T."/>
            <person name="Shiraishi A."/>
            <person name="Satake H."/>
            <person name="Nakayama K."/>
        </authorList>
    </citation>
    <scope>NUCLEOTIDE SEQUENCE</scope>
</reference>
<dbReference type="Proteomes" id="UP001151760">
    <property type="component" value="Unassembled WGS sequence"/>
</dbReference>
<evidence type="ECO:0000256" key="1">
    <source>
        <dbReference type="SAM" id="MobiDB-lite"/>
    </source>
</evidence>
<reference evidence="2" key="1">
    <citation type="journal article" date="2022" name="Int. J. Mol. Sci.">
        <title>Draft Genome of Tanacetum Coccineum: Genomic Comparison of Closely Related Tanacetum-Family Plants.</title>
        <authorList>
            <person name="Yamashiro T."/>
            <person name="Shiraishi A."/>
            <person name="Nakayama K."/>
            <person name="Satake H."/>
        </authorList>
    </citation>
    <scope>NUCLEOTIDE SEQUENCE</scope>
</reference>
<comment type="caution">
    <text evidence="2">The sequence shown here is derived from an EMBL/GenBank/DDBJ whole genome shotgun (WGS) entry which is preliminary data.</text>
</comment>
<evidence type="ECO:0000313" key="3">
    <source>
        <dbReference type="Proteomes" id="UP001151760"/>
    </source>
</evidence>
<accession>A0ABQ5GQQ2</accession>
<keyword evidence="3" id="KW-1185">Reference proteome</keyword>
<proteinExistence type="predicted"/>
<gene>
    <name evidence="2" type="ORF">Tco_1044349</name>
</gene>
<evidence type="ECO:0000313" key="2">
    <source>
        <dbReference type="EMBL" id="GJT77624.1"/>
    </source>
</evidence>
<name>A0ABQ5GQQ2_9ASTR</name>
<sequence>MPKPPSPCNELLKESSPITPSNHALPQPYSPPLIDPYVDVIYQSLASKASLNIITTYLTLPKPILPYSTVRILQKSQENDQNRTNTDTGKEREYKSRKNAIKGFMEASTNLQGPEASPDGYK</sequence>